<evidence type="ECO:0000256" key="8">
    <source>
        <dbReference type="ARBA" id="ARBA00023004"/>
    </source>
</evidence>
<dbReference type="GO" id="GO:0046872">
    <property type="term" value="F:metal ion binding"/>
    <property type="evidence" value="ECO:0007669"/>
    <property type="project" value="UniProtKB-UniRule"/>
</dbReference>
<keyword evidence="13" id="KW-1185">Reference proteome</keyword>
<dbReference type="PIRSF" id="PIRSF000371">
    <property type="entry name" value="PFL_act_enz"/>
    <property type="match status" value="1"/>
</dbReference>
<dbReference type="Proteomes" id="UP000246635">
    <property type="component" value="Unassembled WGS sequence"/>
</dbReference>
<dbReference type="InterPro" id="IPR007197">
    <property type="entry name" value="rSAM"/>
</dbReference>
<dbReference type="Gene3D" id="3.20.20.70">
    <property type="entry name" value="Aldolase class I"/>
    <property type="match status" value="1"/>
</dbReference>
<dbReference type="SUPFAM" id="SSF102114">
    <property type="entry name" value="Radical SAM enzymes"/>
    <property type="match status" value="1"/>
</dbReference>
<evidence type="ECO:0000256" key="7">
    <source>
        <dbReference type="ARBA" id="ARBA00023002"/>
    </source>
</evidence>
<keyword evidence="5 10" id="KW-0949">S-adenosyl-L-methionine</keyword>
<dbReference type="AlphaFoldDB" id="A0A2V2YQK4"/>
<evidence type="ECO:0000256" key="10">
    <source>
        <dbReference type="RuleBase" id="RU362053"/>
    </source>
</evidence>
<comment type="function">
    <text evidence="1 10">Activation of pyruvate formate-lyase under anaerobic conditions by generation of an organic free radical, using S-adenosylmethionine and reduced flavodoxin as cosubstrates to produce 5'-deoxy-adenosine.</text>
</comment>
<dbReference type="GO" id="GO:0051539">
    <property type="term" value="F:4 iron, 4 sulfur cluster binding"/>
    <property type="evidence" value="ECO:0007669"/>
    <property type="project" value="UniProtKB-UniRule"/>
</dbReference>
<protein>
    <recommendedName>
        <fullName evidence="3 10">Pyruvate formate-lyase-activating enzyme</fullName>
        <ecNumber evidence="10">1.97.1.4</ecNumber>
    </recommendedName>
</protein>
<keyword evidence="4 10" id="KW-0004">4Fe-4S</keyword>
<reference evidence="12 13" key="1">
    <citation type="submission" date="2018-05" db="EMBL/GenBank/DDBJ databases">
        <title>Genomic Encyclopedia of Type Strains, Phase III (KMG-III): the genomes of soil and plant-associated and newly described type strains.</title>
        <authorList>
            <person name="Whitman W."/>
        </authorList>
    </citation>
    <scope>NUCLEOTIDE SEQUENCE [LARGE SCALE GENOMIC DNA]</scope>
    <source>
        <strain evidence="12 13">CECT 5696</strain>
    </source>
</reference>
<dbReference type="RefSeq" id="WP_110045755.1">
    <property type="nucleotide sequence ID" value="NZ_CP054612.1"/>
</dbReference>
<keyword evidence="9 10" id="KW-0411">Iron-sulfur</keyword>
<comment type="caution">
    <text evidence="12">The sequence shown here is derived from an EMBL/GenBank/DDBJ whole genome shotgun (WGS) entry which is preliminary data.</text>
</comment>
<evidence type="ECO:0000256" key="2">
    <source>
        <dbReference type="ARBA" id="ARBA00009777"/>
    </source>
</evidence>
<comment type="catalytic activity">
    <reaction evidence="10">
        <text>glycyl-[formate C-acetyltransferase] + reduced [flavodoxin] + S-adenosyl-L-methionine = glycin-2-yl radical-[formate C-acetyltransferase] + semiquinone [flavodoxin] + 5'-deoxyadenosine + L-methionine + H(+)</text>
        <dbReference type="Rhea" id="RHEA:19225"/>
        <dbReference type="Rhea" id="RHEA-COMP:10622"/>
        <dbReference type="Rhea" id="RHEA-COMP:12190"/>
        <dbReference type="Rhea" id="RHEA-COMP:12191"/>
        <dbReference type="Rhea" id="RHEA-COMP:14480"/>
        <dbReference type="ChEBI" id="CHEBI:15378"/>
        <dbReference type="ChEBI" id="CHEBI:17319"/>
        <dbReference type="ChEBI" id="CHEBI:29947"/>
        <dbReference type="ChEBI" id="CHEBI:32722"/>
        <dbReference type="ChEBI" id="CHEBI:57618"/>
        <dbReference type="ChEBI" id="CHEBI:57844"/>
        <dbReference type="ChEBI" id="CHEBI:59789"/>
        <dbReference type="ChEBI" id="CHEBI:140311"/>
        <dbReference type="EC" id="1.97.1.4"/>
    </reaction>
</comment>
<dbReference type="NCBIfam" id="TIGR02493">
    <property type="entry name" value="PFLA"/>
    <property type="match status" value="1"/>
</dbReference>
<feature type="domain" description="Radical SAM core" evidence="11">
    <location>
        <begin position="27"/>
        <end position="252"/>
    </location>
</feature>
<keyword evidence="7 10" id="KW-0560">Oxidoreductase</keyword>
<dbReference type="GO" id="GO:0016829">
    <property type="term" value="F:lyase activity"/>
    <property type="evidence" value="ECO:0007669"/>
    <property type="project" value="UniProtKB-KW"/>
</dbReference>
<keyword evidence="8 10" id="KW-0408">Iron</keyword>
<dbReference type="InterPro" id="IPR013785">
    <property type="entry name" value="Aldolase_TIM"/>
</dbReference>
<keyword evidence="6 10" id="KW-0479">Metal-binding</keyword>
<evidence type="ECO:0000256" key="9">
    <source>
        <dbReference type="ARBA" id="ARBA00023014"/>
    </source>
</evidence>
<dbReference type="CDD" id="cd01335">
    <property type="entry name" value="Radical_SAM"/>
    <property type="match status" value="1"/>
</dbReference>
<dbReference type="InterPro" id="IPR001989">
    <property type="entry name" value="Radical_activat_CS"/>
</dbReference>
<dbReference type="GO" id="GO:0043365">
    <property type="term" value="F:[formate-C-acetyltransferase]-activating enzyme activity"/>
    <property type="evidence" value="ECO:0007669"/>
    <property type="project" value="UniProtKB-UniRule"/>
</dbReference>
<name>A0A2V2YQK4_9BACL</name>
<dbReference type="InterPro" id="IPR012839">
    <property type="entry name" value="Organic_radical_activase"/>
</dbReference>
<accession>A0A2V2YQK4</accession>
<comment type="similarity">
    <text evidence="2 10">Belongs to the organic radical-activating enzymes family.</text>
</comment>
<proteinExistence type="inferred from homology"/>
<organism evidence="12 13">
    <name type="scientific">Paenibacillus cellulosilyticus</name>
    <dbReference type="NCBI Taxonomy" id="375489"/>
    <lineage>
        <taxon>Bacteria</taxon>
        <taxon>Bacillati</taxon>
        <taxon>Bacillota</taxon>
        <taxon>Bacilli</taxon>
        <taxon>Bacillales</taxon>
        <taxon>Paenibacillaceae</taxon>
        <taxon>Paenibacillus</taxon>
    </lineage>
</organism>
<evidence type="ECO:0000256" key="1">
    <source>
        <dbReference type="ARBA" id="ARBA00003141"/>
    </source>
</evidence>
<dbReference type="PROSITE" id="PS01087">
    <property type="entry name" value="RADICAL_ACTIVATING"/>
    <property type="match status" value="1"/>
</dbReference>
<keyword evidence="12" id="KW-0456">Lyase</keyword>
<evidence type="ECO:0000256" key="3">
    <source>
        <dbReference type="ARBA" id="ARBA00021356"/>
    </source>
</evidence>
<dbReference type="EC" id="1.97.1.4" evidence="10"/>
<dbReference type="PROSITE" id="PS51918">
    <property type="entry name" value="RADICAL_SAM"/>
    <property type="match status" value="1"/>
</dbReference>
<dbReference type="InterPro" id="IPR034457">
    <property type="entry name" value="Organic_radical-activating"/>
</dbReference>
<evidence type="ECO:0000259" key="11">
    <source>
        <dbReference type="PROSITE" id="PS51918"/>
    </source>
</evidence>
<dbReference type="EMBL" id="QGTQ01000019">
    <property type="protein sequence ID" value="PWV97988.1"/>
    <property type="molecule type" value="Genomic_DNA"/>
</dbReference>
<evidence type="ECO:0000313" key="13">
    <source>
        <dbReference type="Proteomes" id="UP000246635"/>
    </source>
</evidence>
<evidence type="ECO:0000256" key="4">
    <source>
        <dbReference type="ARBA" id="ARBA00022485"/>
    </source>
</evidence>
<comment type="cofactor">
    <cofactor evidence="10">
        <name>[4Fe-4S] cluster</name>
        <dbReference type="ChEBI" id="CHEBI:49883"/>
    </cofactor>
    <text evidence="10">Binds 1 [4Fe-4S] cluster. The cluster is coordinated with 3 cysteines and an exchangeable S-adenosyl-L-methionine.</text>
</comment>
<dbReference type="SFLD" id="SFLDS00029">
    <property type="entry name" value="Radical_SAM"/>
    <property type="match status" value="1"/>
</dbReference>
<dbReference type="OrthoDB" id="9782387at2"/>
<dbReference type="InterPro" id="IPR058240">
    <property type="entry name" value="rSAM_sf"/>
</dbReference>
<dbReference type="PANTHER" id="PTHR30352:SF5">
    <property type="entry name" value="PYRUVATE FORMATE-LYASE 1-ACTIVATING ENZYME"/>
    <property type="match status" value="1"/>
</dbReference>
<dbReference type="SFLD" id="SFLDG01066">
    <property type="entry name" value="organic_radical-activating_enz"/>
    <property type="match status" value="1"/>
</dbReference>
<evidence type="ECO:0000313" key="12">
    <source>
        <dbReference type="EMBL" id="PWV97988.1"/>
    </source>
</evidence>
<dbReference type="Pfam" id="PF04055">
    <property type="entry name" value="Radical_SAM"/>
    <property type="match status" value="1"/>
</dbReference>
<keyword evidence="12" id="KW-0670">Pyruvate</keyword>
<sequence length="268" mass="29881">MRRIDANNSSDSRPIGRIHSLDTFGTVDGPGIRFVLFMQGCPLRCAYCHNPDTWDCGGGRQLTVDEVLAEIEPYIDYYRRSGGGLTVTGGEPALQAPFVAALFQEVKRRFDLPTALDTSGFCEFKHVERLLDVSDLVLLDIKHFHREQHKALTTQSNDRVLAMAEQLSRIGKPVWLRHVLVPGVTDGAEHLTALGRFIGGLRNVEKLELLPYHRMGVYKWNSLGIPYPLEGVQPPSDQDVARARQLIELGIEQTRSSTLMNSKGSLTS</sequence>
<evidence type="ECO:0000256" key="5">
    <source>
        <dbReference type="ARBA" id="ARBA00022691"/>
    </source>
</evidence>
<keyword evidence="10" id="KW-0963">Cytoplasm</keyword>
<dbReference type="InterPro" id="IPR012838">
    <property type="entry name" value="PFL1_activating"/>
</dbReference>
<dbReference type="PANTHER" id="PTHR30352">
    <property type="entry name" value="PYRUVATE FORMATE-LYASE-ACTIVATING ENZYME"/>
    <property type="match status" value="1"/>
</dbReference>
<dbReference type="GO" id="GO:0005737">
    <property type="term" value="C:cytoplasm"/>
    <property type="evidence" value="ECO:0007669"/>
    <property type="project" value="UniProtKB-SubCell"/>
</dbReference>
<comment type="subcellular location">
    <subcellularLocation>
        <location evidence="10">Cytoplasm</location>
    </subcellularLocation>
</comment>
<evidence type="ECO:0000256" key="6">
    <source>
        <dbReference type="ARBA" id="ARBA00022723"/>
    </source>
</evidence>
<gene>
    <name evidence="12" type="ORF">DFQ01_11970</name>
</gene>